<evidence type="ECO:0008006" key="5">
    <source>
        <dbReference type="Google" id="ProtNLM"/>
    </source>
</evidence>
<name>A0AAD7DV11_MYCRO</name>
<dbReference type="AlphaFoldDB" id="A0AAD7DV11"/>
<protein>
    <recommendedName>
        <fullName evidence="5">Secreted protein</fullName>
    </recommendedName>
</protein>
<dbReference type="Proteomes" id="UP001221757">
    <property type="component" value="Unassembled WGS sequence"/>
</dbReference>
<sequence>MRVRRVVLLLALTLARLINPFSTATEKREERRTTTSHSDTGGKPHTALCADTTAQCSRGHQDHRTLLRQTQRCIPAQAESSVSMRPRRIPRGVARRAPSAHSAPGAEAAVRPPSPARACVRAAAGGRLHGERCGGSESVPHLLWTRERPGHFVRGTGKP</sequence>
<keyword evidence="2" id="KW-0732">Signal</keyword>
<organism evidence="3 4">
    <name type="scientific">Mycena rosella</name>
    <name type="common">Pink bonnet</name>
    <name type="synonym">Agaricus rosellus</name>
    <dbReference type="NCBI Taxonomy" id="1033263"/>
    <lineage>
        <taxon>Eukaryota</taxon>
        <taxon>Fungi</taxon>
        <taxon>Dikarya</taxon>
        <taxon>Basidiomycota</taxon>
        <taxon>Agaricomycotina</taxon>
        <taxon>Agaricomycetes</taxon>
        <taxon>Agaricomycetidae</taxon>
        <taxon>Agaricales</taxon>
        <taxon>Marasmiineae</taxon>
        <taxon>Mycenaceae</taxon>
        <taxon>Mycena</taxon>
    </lineage>
</organism>
<accession>A0AAD7DV11</accession>
<evidence type="ECO:0000313" key="4">
    <source>
        <dbReference type="Proteomes" id="UP001221757"/>
    </source>
</evidence>
<evidence type="ECO:0000313" key="3">
    <source>
        <dbReference type="EMBL" id="KAJ7699617.1"/>
    </source>
</evidence>
<reference evidence="3" key="1">
    <citation type="submission" date="2023-03" db="EMBL/GenBank/DDBJ databases">
        <title>Massive genome expansion in bonnet fungi (Mycena s.s.) driven by repeated elements and novel gene families across ecological guilds.</title>
        <authorList>
            <consortium name="Lawrence Berkeley National Laboratory"/>
            <person name="Harder C.B."/>
            <person name="Miyauchi S."/>
            <person name="Viragh M."/>
            <person name="Kuo A."/>
            <person name="Thoen E."/>
            <person name="Andreopoulos B."/>
            <person name="Lu D."/>
            <person name="Skrede I."/>
            <person name="Drula E."/>
            <person name="Henrissat B."/>
            <person name="Morin E."/>
            <person name="Kohler A."/>
            <person name="Barry K."/>
            <person name="LaButti K."/>
            <person name="Morin E."/>
            <person name="Salamov A."/>
            <person name="Lipzen A."/>
            <person name="Mereny Z."/>
            <person name="Hegedus B."/>
            <person name="Baldrian P."/>
            <person name="Stursova M."/>
            <person name="Weitz H."/>
            <person name="Taylor A."/>
            <person name="Grigoriev I.V."/>
            <person name="Nagy L.G."/>
            <person name="Martin F."/>
            <person name="Kauserud H."/>
        </authorList>
    </citation>
    <scope>NUCLEOTIDE SEQUENCE</scope>
    <source>
        <strain evidence="3">CBHHK067</strain>
    </source>
</reference>
<gene>
    <name evidence="3" type="ORF">B0H17DRAFT_1049038</name>
</gene>
<keyword evidence="4" id="KW-1185">Reference proteome</keyword>
<feature type="region of interest" description="Disordered" evidence="1">
    <location>
        <begin position="24"/>
        <end position="46"/>
    </location>
</feature>
<feature type="chain" id="PRO_5042023051" description="Secreted protein" evidence="2">
    <location>
        <begin position="25"/>
        <end position="159"/>
    </location>
</feature>
<evidence type="ECO:0000256" key="1">
    <source>
        <dbReference type="SAM" id="MobiDB-lite"/>
    </source>
</evidence>
<feature type="signal peptide" evidence="2">
    <location>
        <begin position="1"/>
        <end position="24"/>
    </location>
</feature>
<feature type="region of interest" description="Disordered" evidence="1">
    <location>
        <begin position="77"/>
        <end position="115"/>
    </location>
</feature>
<proteinExistence type="predicted"/>
<feature type="compositionally biased region" description="Low complexity" evidence="1">
    <location>
        <begin position="106"/>
        <end position="115"/>
    </location>
</feature>
<evidence type="ECO:0000256" key="2">
    <source>
        <dbReference type="SAM" id="SignalP"/>
    </source>
</evidence>
<comment type="caution">
    <text evidence="3">The sequence shown here is derived from an EMBL/GenBank/DDBJ whole genome shotgun (WGS) entry which is preliminary data.</text>
</comment>
<feature type="compositionally biased region" description="Basic residues" evidence="1">
    <location>
        <begin position="85"/>
        <end position="94"/>
    </location>
</feature>
<dbReference type="EMBL" id="JARKIE010000022">
    <property type="protein sequence ID" value="KAJ7699617.1"/>
    <property type="molecule type" value="Genomic_DNA"/>
</dbReference>